<keyword evidence="4" id="KW-1185">Reference proteome</keyword>
<dbReference type="RefSeq" id="WP_053101197.1">
    <property type="nucleotide sequence ID" value="NZ_CP012359.1"/>
</dbReference>
<dbReference type="PANTHER" id="PTHR33608">
    <property type="entry name" value="BLL2464 PROTEIN"/>
    <property type="match status" value="1"/>
</dbReference>
<dbReference type="Proteomes" id="UP000063953">
    <property type="component" value="Chromosome"/>
</dbReference>
<dbReference type="InterPro" id="IPR002881">
    <property type="entry name" value="DUF58"/>
</dbReference>
<evidence type="ECO:0000313" key="4">
    <source>
        <dbReference type="Proteomes" id="UP000063953"/>
    </source>
</evidence>
<dbReference type="EMBL" id="CP012365">
    <property type="protein sequence ID" value="AKX59981.1"/>
    <property type="molecule type" value="Genomic_DNA"/>
</dbReference>
<evidence type="ECO:0000259" key="1">
    <source>
        <dbReference type="Pfam" id="PF01882"/>
    </source>
</evidence>
<protein>
    <submittedName>
        <fullName evidence="3">DUF58 domain-containing protein</fullName>
    </submittedName>
</protein>
<feature type="domain" description="DUF58" evidence="1">
    <location>
        <begin position="53"/>
        <end position="272"/>
    </location>
</feature>
<dbReference type="STRING" id="1697053.AKN87_10990"/>
<reference evidence="3" key="3">
    <citation type="journal article" date="2022" name="Sci. Total Environ.">
        <title>Prevalence, transmission, and molecular epidemiology of tet(X)-positive bacteria among humans, animals, and environmental niches in China: An epidemiological, and genomic-based study.</title>
        <authorList>
            <person name="Dong N."/>
            <person name="Zeng Y."/>
            <person name="Cai C."/>
            <person name="Sun C."/>
            <person name="Lu J."/>
            <person name="Liu C."/>
            <person name="Zhou H."/>
            <person name="Sun Q."/>
            <person name="Shu L."/>
            <person name="Wang H."/>
            <person name="Wang Y."/>
            <person name="Wang S."/>
            <person name="Wu C."/>
            <person name="Chan E.W."/>
            <person name="Chen G."/>
            <person name="Shen Z."/>
            <person name="Chen S."/>
            <person name="Zhang R."/>
        </authorList>
    </citation>
    <scope>NUCLEOTIDE SEQUENCE</scope>
    <source>
        <strain evidence="3">DF46-2-2</strain>
    </source>
</reference>
<name>A0A0K1XF66_9GAMM</name>
<dbReference type="PANTHER" id="PTHR33608:SF12">
    <property type="entry name" value="DUF58 DOMAIN-CONTAINING PROTEIN"/>
    <property type="match status" value="1"/>
</dbReference>
<organism evidence="2 4">
    <name type="scientific">Thiopseudomonas alkaliphila</name>
    <dbReference type="NCBI Taxonomy" id="1697053"/>
    <lineage>
        <taxon>Bacteria</taxon>
        <taxon>Pseudomonadati</taxon>
        <taxon>Pseudomonadota</taxon>
        <taxon>Gammaproteobacteria</taxon>
        <taxon>Pseudomonadales</taxon>
        <taxon>Pseudomonadaceae</taxon>
        <taxon>Thiopseudomonas</taxon>
    </lineage>
</organism>
<dbReference type="PATRIC" id="fig|1697052.3.peg.1150"/>
<gene>
    <name evidence="2" type="ORF">AKN88_08610</name>
    <name evidence="3" type="ORF">HX099_01925</name>
</gene>
<evidence type="ECO:0000313" key="3">
    <source>
        <dbReference type="EMBL" id="MDM1695430.1"/>
    </source>
</evidence>
<accession>A0A0K1XF66</accession>
<proteinExistence type="predicted"/>
<sequence>MLSQATAHISLSDLLATRHAVTQLDVLNVHWPKNHTSGKYQTRLRGRGMDFDQVRRYQAGDDVRSIDWRVTARSGETHSRVFQEERERPVFLLVEQSPQLFFSSTCFLKSSQAAILASLFGWSAMQHQDRVGGIVFNDQHWQMTKPTRERSGLLHLLQQIVSFNQALKPATQTAELSLEQVLLALQAQLLGSCTLVLICDQQALSQAAHYQLLRLAEKHELILLPLSDPLEAKLPEVELLALSQGSTSLQLDLEQQRALQAAWQDNYLQQQARWQQLAVLTAAPLLPINTAEDVLAQLTRFLARTVPARL</sequence>
<reference evidence="3" key="2">
    <citation type="submission" date="2020-06" db="EMBL/GenBank/DDBJ databases">
        <authorList>
            <person name="Dong N."/>
        </authorList>
    </citation>
    <scope>NUCLEOTIDE SEQUENCE</scope>
    <source>
        <strain evidence="3">DF46-2-2</strain>
    </source>
</reference>
<dbReference type="Proteomes" id="UP001173465">
    <property type="component" value="Unassembled WGS sequence"/>
</dbReference>
<dbReference type="Pfam" id="PF01882">
    <property type="entry name" value="DUF58"/>
    <property type="match status" value="1"/>
</dbReference>
<dbReference type="EMBL" id="JACANB010000001">
    <property type="protein sequence ID" value="MDM1695430.1"/>
    <property type="molecule type" value="Genomic_DNA"/>
</dbReference>
<evidence type="ECO:0000313" key="2">
    <source>
        <dbReference type="EMBL" id="AKX59981.1"/>
    </source>
</evidence>
<dbReference type="OrthoDB" id="9776116at2"/>
<reference evidence="2 4" key="1">
    <citation type="journal article" date="2015" name="Genome Announc.">
        <title>Genome Sequences of Oblitimonas alkaliphila gen. nov. sp. nov. (Proposed), a Novel Bacterium of the Pseudomonadaceae Family.</title>
        <authorList>
            <person name="Lauer A.C."/>
            <person name="Nicholson A.C."/>
            <person name="Humrighouse B.W."/>
            <person name="Emery B."/>
            <person name="Drobish A."/>
            <person name="Juieng P."/>
            <person name="Loparev V."/>
            <person name="McQuiston J.R."/>
        </authorList>
    </citation>
    <scope>NUCLEOTIDE SEQUENCE [LARGE SCALE GENOMIC DNA]</scope>
    <source>
        <strain evidence="2 4">E5571</strain>
    </source>
</reference>
<dbReference type="AlphaFoldDB" id="A0A0K1XF66"/>